<proteinExistence type="predicted"/>
<evidence type="ECO:0000313" key="1">
    <source>
        <dbReference type="EMBL" id="MFD2638428.1"/>
    </source>
</evidence>
<gene>
    <name evidence="1" type="ORF">ACFSW4_06095</name>
</gene>
<organism evidence="1 2">
    <name type="scientific">Piscibacillus salipiscarius</name>
    <dbReference type="NCBI Taxonomy" id="299480"/>
    <lineage>
        <taxon>Bacteria</taxon>
        <taxon>Bacillati</taxon>
        <taxon>Bacillota</taxon>
        <taxon>Bacilli</taxon>
        <taxon>Bacillales</taxon>
        <taxon>Bacillaceae</taxon>
        <taxon>Piscibacillus</taxon>
    </lineage>
</organism>
<dbReference type="RefSeq" id="WP_054751310.1">
    <property type="nucleotide sequence ID" value="NZ_JBHUMZ010000016.1"/>
</dbReference>
<comment type="caution">
    <text evidence="1">The sequence shown here is derived from an EMBL/GenBank/DDBJ whole genome shotgun (WGS) entry which is preliminary data.</text>
</comment>
<protein>
    <submittedName>
        <fullName evidence="1">Uncharacterized protein</fullName>
    </submittedName>
</protein>
<evidence type="ECO:0000313" key="2">
    <source>
        <dbReference type="Proteomes" id="UP001597452"/>
    </source>
</evidence>
<reference evidence="2" key="1">
    <citation type="journal article" date="2019" name="Int. J. Syst. Evol. Microbiol.">
        <title>The Global Catalogue of Microorganisms (GCM) 10K type strain sequencing project: providing services to taxonomists for standard genome sequencing and annotation.</title>
        <authorList>
            <consortium name="The Broad Institute Genomics Platform"/>
            <consortium name="The Broad Institute Genome Sequencing Center for Infectious Disease"/>
            <person name="Wu L."/>
            <person name="Ma J."/>
        </authorList>
    </citation>
    <scope>NUCLEOTIDE SEQUENCE [LARGE SCALE GENOMIC DNA]</scope>
    <source>
        <strain evidence="2">TISTR 1571</strain>
    </source>
</reference>
<keyword evidence="2" id="KW-1185">Reference proteome</keyword>
<name>A0ABW5Q946_9BACI</name>
<sequence length="67" mass="7927">MKIKNDDLFYCYSKKLSTYIYKHSDGKIVPLTIAINPKSQKMFSLYPKSEELQKCLDVYKEENSQNK</sequence>
<accession>A0ABW5Q946</accession>
<dbReference type="EMBL" id="JBHUMZ010000016">
    <property type="protein sequence ID" value="MFD2638428.1"/>
    <property type="molecule type" value="Genomic_DNA"/>
</dbReference>
<dbReference type="Proteomes" id="UP001597452">
    <property type="component" value="Unassembled WGS sequence"/>
</dbReference>